<gene>
    <name evidence="1" type="ORF">KTA_08230</name>
</gene>
<proteinExistence type="predicted"/>
<name>A0A455T592_9CHLR</name>
<protein>
    <submittedName>
        <fullName evidence="1">Uncharacterized protein</fullName>
    </submittedName>
</protein>
<accession>A0A455T592</accession>
<evidence type="ECO:0000313" key="1">
    <source>
        <dbReference type="EMBL" id="BBH92624.1"/>
    </source>
</evidence>
<reference evidence="1" key="1">
    <citation type="submission" date="2018-12" db="EMBL/GenBank/DDBJ databases">
        <title>Novel natural products biosynthetic potential of the class Ktedonobacteria.</title>
        <authorList>
            <person name="Zheng Y."/>
            <person name="Saitou A."/>
            <person name="Wang C.M."/>
            <person name="Toyoda A."/>
            <person name="Minakuchi Y."/>
            <person name="Sekiguchi Y."/>
            <person name="Ueda K."/>
            <person name="Takano H."/>
            <person name="Sakai Y."/>
            <person name="Yokota A."/>
            <person name="Yabe S."/>
        </authorList>
    </citation>
    <scope>NUCLEOTIDE SEQUENCE</scope>
    <source>
        <strain evidence="1">A3-2</strain>
    </source>
</reference>
<dbReference type="AlphaFoldDB" id="A0A455T592"/>
<sequence>MLVSGLILFQQHQEAVLRDQISTLAHLLYYTRVPGQKCASGPGRWLDDPPPSIFRCLDEGLEIAQTTTSYEAGTFFSFDPEDHRGLTGDVFSAHYQMQVSMTFMEDPADACASLWGHVQKDGGYRAFDICADGA</sequence>
<dbReference type="EMBL" id="AP019377">
    <property type="protein sequence ID" value="BBH92624.1"/>
    <property type="molecule type" value="Genomic_DNA"/>
</dbReference>
<organism evidence="1">
    <name type="scientific">Thermogemmatispora argillosa</name>
    <dbReference type="NCBI Taxonomy" id="2045280"/>
    <lineage>
        <taxon>Bacteria</taxon>
        <taxon>Bacillati</taxon>
        <taxon>Chloroflexota</taxon>
        <taxon>Ktedonobacteria</taxon>
        <taxon>Thermogemmatisporales</taxon>
        <taxon>Thermogemmatisporaceae</taxon>
        <taxon>Thermogemmatispora</taxon>
    </lineage>
</organism>